<dbReference type="Pfam" id="PF02519">
    <property type="entry name" value="Auxin_inducible"/>
    <property type="match status" value="1"/>
</dbReference>
<sequence>MFPDKEAKSNPKSDPDERRCEEWGRIVRFWLQFHILLLKEKKKRVGSLWEEAKTFCAQEKRKGNAATIDATEVGAAAGATVFLQKSKNMLSPKNLVQMAKKWQRMAVLGRRRLTFERKFSHRYADQCTSPRVEKGHFVVYTIDEKRFMIPLDYLNTRIIMQLFQLSEEEFGYTVDGSITVPCEAAFMEYAMELIKRGVSEEVERALLSSILLPCHHAFSAQINFGAISQSRSVWVLKHMGL</sequence>
<dbReference type="AlphaFoldDB" id="A0A833VIA4"/>
<comment type="caution">
    <text evidence="2">The sequence shown here is derived from an EMBL/GenBank/DDBJ whole genome shotgun (WGS) entry which is preliminary data.</text>
</comment>
<evidence type="ECO:0000256" key="1">
    <source>
        <dbReference type="ARBA" id="ARBA00006974"/>
    </source>
</evidence>
<dbReference type="InterPro" id="IPR003676">
    <property type="entry name" value="SAUR_fam"/>
</dbReference>
<keyword evidence="3" id="KW-1185">Reference proteome</keyword>
<dbReference type="PANTHER" id="PTHR31175:SF120">
    <property type="entry name" value="OS09G0547100 PROTEIN"/>
    <property type="match status" value="1"/>
</dbReference>
<evidence type="ECO:0000313" key="2">
    <source>
        <dbReference type="EMBL" id="KAF3324899.1"/>
    </source>
</evidence>
<protein>
    <submittedName>
        <fullName evidence="2">Auxin-responsive protein SAUR36-like protein</fullName>
    </submittedName>
</protein>
<gene>
    <name evidence="2" type="ORF">FCM35_KLT11056</name>
</gene>
<dbReference type="Proteomes" id="UP000623129">
    <property type="component" value="Unassembled WGS sequence"/>
</dbReference>
<accession>A0A833VIA4</accession>
<proteinExistence type="inferred from homology"/>
<organism evidence="2 3">
    <name type="scientific">Carex littledalei</name>
    <dbReference type="NCBI Taxonomy" id="544730"/>
    <lineage>
        <taxon>Eukaryota</taxon>
        <taxon>Viridiplantae</taxon>
        <taxon>Streptophyta</taxon>
        <taxon>Embryophyta</taxon>
        <taxon>Tracheophyta</taxon>
        <taxon>Spermatophyta</taxon>
        <taxon>Magnoliopsida</taxon>
        <taxon>Liliopsida</taxon>
        <taxon>Poales</taxon>
        <taxon>Cyperaceae</taxon>
        <taxon>Cyperoideae</taxon>
        <taxon>Cariceae</taxon>
        <taxon>Carex</taxon>
        <taxon>Carex subgen. Euthyceras</taxon>
    </lineage>
</organism>
<dbReference type="EMBL" id="SWLB01000021">
    <property type="protein sequence ID" value="KAF3324899.1"/>
    <property type="molecule type" value="Genomic_DNA"/>
</dbReference>
<comment type="similarity">
    <text evidence="1">Belongs to the ARG7 family.</text>
</comment>
<evidence type="ECO:0000313" key="3">
    <source>
        <dbReference type="Proteomes" id="UP000623129"/>
    </source>
</evidence>
<name>A0A833VIA4_9POAL</name>
<dbReference type="OrthoDB" id="1936278at2759"/>
<dbReference type="GO" id="GO:0009733">
    <property type="term" value="P:response to auxin"/>
    <property type="evidence" value="ECO:0007669"/>
    <property type="project" value="InterPro"/>
</dbReference>
<dbReference type="PANTHER" id="PTHR31175">
    <property type="entry name" value="AUXIN-RESPONSIVE FAMILY PROTEIN"/>
    <property type="match status" value="1"/>
</dbReference>
<reference evidence="2" key="1">
    <citation type="submission" date="2020-01" db="EMBL/GenBank/DDBJ databases">
        <title>Genome sequence of Kobresia littledalei, the first chromosome-level genome in the family Cyperaceae.</title>
        <authorList>
            <person name="Qu G."/>
        </authorList>
    </citation>
    <scope>NUCLEOTIDE SEQUENCE</scope>
    <source>
        <strain evidence="2">C.B.Clarke</strain>
        <tissue evidence="2">Leaf</tissue>
    </source>
</reference>